<keyword evidence="3" id="KW-1185">Reference proteome</keyword>
<name>A0A5P2G8L2_9BACT</name>
<proteinExistence type="predicted"/>
<dbReference type="AlphaFoldDB" id="A0A5P2G8L2"/>
<feature type="transmembrane region" description="Helical" evidence="1">
    <location>
        <begin position="143"/>
        <end position="164"/>
    </location>
</feature>
<dbReference type="EMBL" id="CP044016">
    <property type="protein sequence ID" value="QES89553.1"/>
    <property type="molecule type" value="Genomic_DNA"/>
</dbReference>
<evidence type="ECO:0000313" key="3">
    <source>
        <dbReference type="Proteomes" id="UP000292424"/>
    </source>
</evidence>
<keyword evidence="1" id="KW-1133">Transmembrane helix</keyword>
<dbReference type="InterPro" id="IPR032809">
    <property type="entry name" value="Put_HupE_UreJ"/>
</dbReference>
<keyword evidence="1" id="KW-0812">Transmembrane</keyword>
<protein>
    <submittedName>
        <fullName evidence="2">HupE/UreJ family protein</fullName>
    </submittedName>
</protein>
<organism evidence="2 3">
    <name type="scientific">Rhizosphaericola mali</name>
    <dbReference type="NCBI Taxonomy" id="2545455"/>
    <lineage>
        <taxon>Bacteria</taxon>
        <taxon>Pseudomonadati</taxon>
        <taxon>Bacteroidota</taxon>
        <taxon>Chitinophagia</taxon>
        <taxon>Chitinophagales</taxon>
        <taxon>Chitinophagaceae</taxon>
        <taxon>Rhizosphaericola</taxon>
    </lineage>
</organism>
<reference evidence="2 3" key="1">
    <citation type="submission" date="2019-09" db="EMBL/GenBank/DDBJ databases">
        <title>Complete genome sequence of Arachidicoccus sp. B3-10 isolated from apple orchard soil.</title>
        <authorList>
            <person name="Kim H.S."/>
            <person name="Han K.-I."/>
            <person name="Suh M.K."/>
            <person name="Lee K.C."/>
            <person name="Eom M.K."/>
            <person name="Kim J.-S."/>
            <person name="Kang S.W."/>
            <person name="Sin Y."/>
            <person name="Lee J.-S."/>
        </authorList>
    </citation>
    <scope>NUCLEOTIDE SEQUENCE [LARGE SCALE GENOMIC DNA]</scope>
    <source>
        <strain evidence="2 3">B3-10</strain>
    </source>
</reference>
<gene>
    <name evidence="2" type="ORF">E0W69_013075</name>
</gene>
<feature type="transmembrane region" description="Helical" evidence="1">
    <location>
        <begin position="43"/>
        <end position="64"/>
    </location>
</feature>
<keyword evidence="1" id="KW-0472">Membrane</keyword>
<accession>A0A5P2G8L2</accession>
<evidence type="ECO:0000313" key="2">
    <source>
        <dbReference type="EMBL" id="QES89553.1"/>
    </source>
</evidence>
<dbReference type="Pfam" id="PF13795">
    <property type="entry name" value="HupE_UreJ_2"/>
    <property type="match status" value="1"/>
</dbReference>
<feature type="transmembrane region" description="Helical" evidence="1">
    <location>
        <begin position="70"/>
        <end position="88"/>
    </location>
</feature>
<dbReference type="RefSeq" id="WP_131330496.1">
    <property type="nucleotide sequence ID" value="NZ_CP044016.1"/>
</dbReference>
<dbReference type="Proteomes" id="UP000292424">
    <property type="component" value="Chromosome"/>
</dbReference>
<evidence type="ECO:0000256" key="1">
    <source>
        <dbReference type="SAM" id="Phobius"/>
    </source>
</evidence>
<feature type="transmembrane region" description="Helical" evidence="1">
    <location>
        <begin position="100"/>
        <end position="123"/>
    </location>
</feature>
<feature type="transmembrane region" description="Helical" evidence="1">
    <location>
        <begin position="20"/>
        <end position="36"/>
    </location>
</feature>
<dbReference type="KEGG" id="arac:E0W69_013075"/>
<sequence length="241" mass="27337">MDEFWMFLTTGIGHIADFKGIDHILFISALCLKYVWSDWRKILILVTAFTIGHSITLALSVLNILNIPTVWTEFLIALTILITALADLKTENLNEKKYPLIYFFALFFGFVHGMGFSTLLKSMLGHDQQIIKQLFAFNLGLELGQILIVACLLSVLTLLAYLGIDRYKSKIFFCGAIAAIALEMCLERLPWKQKEDNTIFLNHKFLPTNINLNENETFCLATDDGIRSVHIVLDANCCTKH</sequence>
<dbReference type="OrthoDB" id="9808870at2"/>